<evidence type="ECO:0000256" key="1">
    <source>
        <dbReference type="ARBA" id="ARBA00004202"/>
    </source>
</evidence>
<dbReference type="InterPro" id="IPR050763">
    <property type="entry name" value="ABC_transporter_ATP-binding"/>
</dbReference>
<dbReference type="RefSeq" id="WP_124970416.1">
    <property type="nucleotide sequence ID" value="NZ_RQVS01000004.1"/>
</dbReference>
<organism evidence="7 8">
    <name type="scientific">Gulosibacter macacae</name>
    <dbReference type="NCBI Taxonomy" id="2488791"/>
    <lineage>
        <taxon>Bacteria</taxon>
        <taxon>Bacillati</taxon>
        <taxon>Actinomycetota</taxon>
        <taxon>Actinomycetes</taxon>
        <taxon>Micrococcales</taxon>
        <taxon>Microbacteriaceae</taxon>
        <taxon>Gulosibacter</taxon>
    </lineage>
</organism>
<comment type="caution">
    <text evidence="7">The sequence shown here is derived from an EMBL/GenBank/DDBJ whole genome shotgun (WGS) entry which is preliminary data.</text>
</comment>
<dbReference type="PANTHER" id="PTHR42711">
    <property type="entry name" value="ABC TRANSPORTER ATP-BINDING PROTEIN"/>
    <property type="match status" value="1"/>
</dbReference>
<dbReference type="Proteomes" id="UP000274391">
    <property type="component" value="Unassembled WGS sequence"/>
</dbReference>
<dbReference type="AlphaFoldDB" id="A0A3P3W0U1"/>
<keyword evidence="2" id="KW-0813">Transport</keyword>
<dbReference type="SMART" id="SM00382">
    <property type="entry name" value="AAA"/>
    <property type="match status" value="1"/>
</dbReference>
<evidence type="ECO:0000313" key="7">
    <source>
        <dbReference type="EMBL" id="RRJ87506.1"/>
    </source>
</evidence>
<keyword evidence="5" id="KW-0046">Antibiotic resistance</keyword>
<keyword evidence="3" id="KW-0547">Nucleotide-binding</keyword>
<dbReference type="EMBL" id="RQVS01000004">
    <property type="protein sequence ID" value="RRJ87506.1"/>
    <property type="molecule type" value="Genomic_DNA"/>
</dbReference>
<evidence type="ECO:0000256" key="5">
    <source>
        <dbReference type="ARBA" id="ARBA00023251"/>
    </source>
</evidence>
<accession>A0A3P3W0U1</accession>
<keyword evidence="4 7" id="KW-0067">ATP-binding</keyword>
<protein>
    <submittedName>
        <fullName evidence="7">ABC transporter ATP-binding protein</fullName>
    </submittedName>
</protein>
<keyword evidence="8" id="KW-1185">Reference proteome</keyword>
<dbReference type="Gene3D" id="3.40.50.300">
    <property type="entry name" value="P-loop containing nucleotide triphosphate hydrolases"/>
    <property type="match status" value="1"/>
</dbReference>
<evidence type="ECO:0000313" key="8">
    <source>
        <dbReference type="Proteomes" id="UP000274391"/>
    </source>
</evidence>
<dbReference type="Pfam" id="PF00005">
    <property type="entry name" value="ABC_tran"/>
    <property type="match status" value="1"/>
</dbReference>
<evidence type="ECO:0000259" key="6">
    <source>
        <dbReference type="PROSITE" id="PS50893"/>
    </source>
</evidence>
<dbReference type="CDD" id="cd03230">
    <property type="entry name" value="ABC_DR_subfamily_A"/>
    <property type="match status" value="1"/>
</dbReference>
<sequence>MNDIALRLTNVNKTFNVHSAEPVRAVRDLSLTINRGEIVAFLGPNGAGKTTSLDMVLGLTEPTNGTIEVFGGTPAKAIAAGRISAVLQSGGLLADLTVGETVRMIASLYANPLAPEEAMSRAGITKLEKRRVSKCSGGEQQRLRFALALLPEPDLLILDEPTAGMDVNARQEFWKTMRQEARGGRTIIFATHYLQEADEFAERIVMIAAGQLIADGPTAEIRELTGAKTVSVRWPNVTEADLERLPGVSDVVITDDRAEFKTGDADAAARILLTETPATDLEIRSAGLDAAFTALTEKAKEASARATN</sequence>
<dbReference type="PROSITE" id="PS50893">
    <property type="entry name" value="ABC_TRANSPORTER_2"/>
    <property type="match status" value="1"/>
</dbReference>
<evidence type="ECO:0000256" key="3">
    <source>
        <dbReference type="ARBA" id="ARBA00022741"/>
    </source>
</evidence>
<dbReference type="InterPro" id="IPR027417">
    <property type="entry name" value="P-loop_NTPase"/>
</dbReference>
<dbReference type="PROSITE" id="PS00211">
    <property type="entry name" value="ABC_TRANSPORTER_1"/>
    <property type="match status" value="1"/>
</dbReference>
<comment type="subcellular location">
    <subcellularLocation>
        <location evidence="1">Cell membrane</location>
        <topology evidence="1">Peripheral membrane protein</topology>
    </subcellularLocation>
</comment>
<dbReference type="InterPro" id="IPR003439">
    <property type="entry name" value="ABC_transporter-like_ATP-bd"/>
</dbReference>
<dbReference type="GO" id="GO:0005886">
    <property type="term" value="C:plasma membrane"/>
    <property type="evidence" value="ECO:0007669"/>
    <property type="project" value="UniProtKB-SubCell"/>
</dbReference>
<dbReference type="InterPro" id="IPR003593">
    <property type="entry name" value="AAA+_ATPase"/>
</dbReference>
<feature type="domain" description="ABC transporter" evidence="6">
    <location>
        <begin position="6"/>
        <end position="234"/>
    </location>
</feature>
<dbReference type="PANTHER" id="PTHR42711:SF17">
    <property type="entry name" value="ABC TRANSPORTER ATP-BINDING PROTEIN"/>
    <property type="match status" value="1"/>
</dbReference>
<proteinExistence type="predicted"/>
<dbReference type="InterPro" id="IPR017871">
    <property type="entry name" value="ABC_transporter-like_CS"/>
</dbReference>
<dbReference type="GO" id="GO:0046677">
    <property type="term" value="P:response to antibiotic"/>
    <property type="evidence" value="ECO:0007669"/>
    <property type="project" value="UniProtKB-KW"/>
</dbReference>
<dbReference type="GO" id="GO:0005524">
    <property type="term" value="F:ATP binding"/>
    <property type="evidence" value="ECO:0007669"/>
    <property type="project" value="UniProtKB-KW"/>
</dbReference>
<name>A0A3P3W0U1_9MICO</name>
<dbReference type="SUPFAM" id="SSF52540">
    <property type="entry name" value="P-loop containing nucleoside triphosphate hydrolases"/>
    <property type="match status" value="1"/>
</dbReference>
<dbReference type="GO" id="GO:0016887">
    <property type="term" value="F:ATP hydrolysis activity"/>
    <property type="evidence" value="ECO:0007669"/>
    <property type="project" value="InterPro"/>
</dbReference>
<reference evidence="7 8" key="1">
    <citation type="submission" date="2018-11" db="EMBL/GenBank/DDBJ databases">
        <title>YIM 102482-1 draft genome.</title>
        <authorList>
            <person name="Li G."/>
            <person name="Jiang Y."/>
        </authorList>
    </citation>
    <scope>NUCLEOTIDE SEQUENCE [LARGE SCALE GENOMIC DNA]</scope>
    <source>
        <strain evidence="7 8">YIM 102482-1</strain>
    </source>
</reference>
<gene>
    <name evidence="7" type="ORF">EG850_04180</name>
</gene>
<evidence type="ECO:0000256" key="4">
    <source>
        <dbReference type="ARBA" id="ARBA00022840"/>
    </source>
</evidence>
<evidence type="ECO:0000256" key="2">
    <source>
        <dbReference type="ARBA" id="ARBA00022448"/>
    </source>
</evidence>
<dbReference type="OrthoDB" id="9804819at2"/>